<keyword evidence="2" id="KW-1185">Reference proteome</keyword>
<dbReference type="AlphaFoldDB" id="D8LFL4"/>
<dbReference type="InParanoid" id="D8LFL4"/>
<evidence type="ECO:0000313" key="1">
    <source>
        <dbReference type="EMBL" id="CBN79934.1"/>
    </source>
</evidence>
<protein>
    <submittedName>
        <fullName evidence="1">Uncharacterized protein</fullName>
    </submittedName>
</protein>
<reference evidence="1 2" key="1">
    <citation type="journal article" date="2010" name="Nature">
        <title>The Ectocarpus genome and the independent evolution of multicellularity in brown algae.</title>
        <authorList>
            <person name="Cock J.M."/>
            <person name="Sterck L."/>
            <person name="Rouze P."/>
            <person name="Scornet D."/>
            <person name="Allen A.E."/>
            <person name="Amoutzias G."/>
            <person name="Anthouard V."/>
            <person name="Artiguenave F."/>
            <person name="Aury J.M."/>
            <person name="Badger J.H."/>
            <person name="Beszteri B."/>
            <person name="Billiau K."/>
            <person name="Bonnet E."/>
            <person name="Bothwell J.H."/>
            <person name="Bowler C."/>
            <person name="Boyen C."/>
            <person name="Brownlee C."/>
            <person name="Carrano C.J."/>
            <person name="Charrier B."/>
            <person name="Cho G.Y."/>
            <person name="Coelho S.M."/>
            <person name="Collen J."/>
            <person name="Corre E."/>
            <person name="Da Silva C."/>
            <person name="Delage L."/>
            <person name="Delaroque N."/>
            <person name="Dittami S.M."/>
            <person name="Doulbeau S."/>
            <person name="Elias M."/>
            <person name="Farnham G."/>
            <person name="Gachon C.M."/>
            <person name="Gschloessl B."/>
            <person name="Heesch S."/>
            <person name="Jabbari K."/>
            <person name="Jubin C."/>
            <person name="Kawai H."/>
            <person name="Kimura K."/>
            <person name="Kloareg B."/>
            <person name="Kupper F.C."/>
            <person name="Lang D."/>
            <person name="Le Bail A."/>
            <person name="Leblanc C."/>
            <person name="Lerouge P."/>
            <person name="Lohr M."/>
            <person name="Lopez P.J."/>
            <person name="Martens C."/>
            <person name="Maumus F."/>
            <person name="Michel G."/>
            <person name="Miranda-Saavedra D."/>
            <person name="Morales J."/>
            <person name="Moreau H."/>
            <person name="Motomura T."/>
            <person name="Nagasato C."/>
            <person name="Napoli C.A."/>
            <person name="Nelson D.R."/>
            <person name="Nyvall-Collen P."/>
            <person name="Peters A.F."/>
            <person name="Pommier C."/>
            <person name="Potin P."/>
            <person name="Poulain J."/>
            <person name="Quesneville H."/>
            <person name="Read B."/>
            <person name="Rensing S.A."/>
            <person name="Ritter A."/>
            <person name="Rousvoal S."/>
            <person name="Samanta M."/>
            <person name="Samson G."/>
            <person name="Schroeder D.C."/>
            <person name="Segurens B."/>
            <person name="Strittmatter M."/>
            <person name="Tonon T."/>
            <person name="Tregear J.W."/>
            <person name="Valentin K."/>
            <person name="von Dassow P."/>
            <person name="Yamagishi T."/>
            <person name="Van de Peer Y."/>
            <person name="Wincker P."/>
        </authorList>
    </citation>
    <scope>NUCLEOTIDE SEQUENCE [LARGE SCALE GENOMIC DNA]</scope>
    <source>
        <strain evidence="2">Ec32 / CCAP1310/4</strain>
    </source>
</reference>
<proteinExistence type="predicted"/>
<sequence>MFDTHDNAHAYQVRCKKVGTFSLPILVEEDGASLERNGYMPPAKDPDSLNRLKIVYGAMPPHLTPEYVKTERFVKQLKNLIPALEQVLEATAEVSEVESGNDADRWRQEINSLTKELDDLMSRGTPSKRGGGAGGRSAGKVARIHGRRYVAFVAGVETSGRLPAVVLRRHCRFGSALIQRSDWPKIFGDGGP</sequence>
<organism evidence="1 2">
    <name type="scientific">Ectocarpus siliculosus</name>
    <name type="common">Brown alga</name>
    <name type="synonym">Conferva siliculosa</name>
    <dbReference type="NCBI Taxonomy" id="2880"/>
    <lineage>
        <taxon>Eukaryota</taxon>
        <taxon>Sar</taxon>
        <taxon>Stramenopiles</taxon>
        <taxon>Ochrophyta</taxon>
        <taxon>PX clade</taxon>
        <taxon>Phaeophyceae</taxon>
        <taxon>Ectocarpales</taxon>
        <taxon>Ectocarpaceae</taxon>
        <taxon>Ectocarpus</taxon>
    </lineage>
</organism>
<dbReference type="EMBL" id="FN649760">
    <property type="protein sequence ID" value="CBN79934.1"/>
    <property type="molecule type" value="Genomic_DNA"/>
</dbReference>
<evidence type="ECO:0000313" key="2">
    <source>
        <dbReference type="Proteomes" id="UP000002630"/>
    </source>
</evidence>
<gene>
    <name evidence="1" type="ORF">Esi_0015_0122</name>
</gene>
<accession>D8LFL4</accession>
<name>D8LFL4_ECTSI</name>
<dbReference type="Proteomes" id="UP000002630">
    <property type="component" value="Unassembled WGS sequence"/>
</dbReference>